<dbReference type="PANTHER" id="PTHR34512">
    <property type="entry name" value="CELL SURFACE PROTEIN"/>
    <property type="match status" value="1"/>
</dbReference>
<feature type="domain" description="Pyrrolo-quinoline quinone repeat" evidence="2">
    <location>
        <begin position="48"/>
        <end position="140"/>
    </location>
</feature>
<keyword evidence="4" id="KW-1185">Reference proteome</keyword>
<evidence type="ECO:0000313" key="3">
    <source>
        <dbReference type="EMBL" id="SFQ01231.1"/>
    </source>
</evidence>
<keyword evidence="1" id="KW-0732">Signal</keyword>
<evidence type="ECO:0000313" key="4">
    <source>
        <dbReference type="Proteomes" id="UP000199306"/>
    </source>
</evidence>
<sequence length="462" mass="51532">MKTSAFIIFFLSTFLSFSQTEVSIPWAMFHGCEKHCGIYPAREFRNFGSSKWKFRTEGKIFSSPAVFNNVVYIGSEDKNLYAINTDDGKLKWKFPTDGAVHSSPAVFKNTVYFGSFSGYYYALDAVTGKEKWRFKTEGEKKSGAKGLWSLKPANLFMEDLYDFFQSSPVINMDENDLTLYFGSADGHLYAVDAENGKLKWKFKTNGIVNSSPTLYQGKVYIGSWDTYLYALDAKSGKEIWKFKTGDQPDIHLMEGIQASAVADDGLIYLGARDAGLYALNAENGQLVWKASGEGSWFVGTPAVKGGVLYIGTSDSYLMLALDAKTGQEKYRFKTKGYNYCSPALVGSTAYFGDFTGRMYALDLNSKGDSWHFFDTDSRKKTAAQILNHEGILSFKHIAKDLDHSLFSTTEYVMNQLYTLGPIVSSPAIKSGIIYFGSADGYLYAVNLTEEVQAIPKTNHSHH</sequence>
<dbReference type="InterPro" id="IPR018391">
    <property type="entry name" value="PQQ_b-propeller_rpt"/>
</dbReference>
<evidence type="ECO:0000259" key="2">
    <source>
        <dbReference type="Pfam" id="PF13360"/>
    </source>
</evidence>
<dbReference type="RefSeq" id="WP_092017990.1">
    <property type="nucleotide sequence ID" value="NZ_FOXH01000008.1"/>
</dbReference>
<dbReference type="AlphaFoldDB" id="A0A1I5V173"/>
<dbReference type="EMBL" id="FOXH01000008">
    <property type="protein sequence ID" value="SFQ01231.1"/>
    <property type="molecule type" value="Genomic_DNA"/>
</dbReference>
<dbReference type="Proteomes" id="UP000199306">
    <property type="component" value="Unassembled WGS sequence"/>
</dbReference>
<dbReference type="InterPro" id="IPR002372">
    <property type="entry name" value="PQQ_rpt_dom"/>
</dbReference>
<dbReference type="InterPro" id="IPR015943">
    <property type="entry name" value="WD40/YVTN_repeat-like_dom_sf"/>
</dbReference>
<dbReference type="PANTHER" id="PTHR34512:SF30">
    <property type="entry name" value="OUTER MEMBRANE PROTEIN ASSEMBLY FACTOR BAMB"/>
    <property type="match status" value="1"/>
</dbReference>
<feature type="signal peptide" evidence="1">
    <location>
        <begin position="1"/>
        <end position="18"/>
    </location>
</feature>
<dbReference type="Gene3D" id="2.130.10.10">
    <property type="entry name" value="YVTN repeat-like/Quinoprotein amine dehydrogenase"/>
    <property type="match status" value="3"/>
</dbReference>
<dbReference type="SMART" id="SM00564">
    <property type="entry name" value="PQQ"/>
    <property type="match status" value="8"/>
</dbReference>
<dbReference type="SUPFAM" id="SSF50998">
    <property type="entry name" value="Quinoprotein alcohol dehydrogenase-like"/>
    <property type="match status" value="2"/>
</dbReference>
<feature type="domain" description="Pyrrolo-quinoline quinone repeat" evidence="2">
    <location>
        <begin position="227"/>
        <end position="364"/>
    </location>
</feature>
<protein>
    <submittedName>
        <fullName evidence="3">Outer membrane protein assembly factor BamB, contains PQQ-like beta-propeller repeat</fullName>
    </submittedName>
</protein>
<gene>
    <name evidence="3" type="ORF">SAMN04515674_108150</name>
</gene>
<reference evidence="3 4" key="1">
    <citation type="submission" date="2016-10" db="EMBL/GenBank/DDBJ databases">
        <authorList>
            <person name="de Groot N.N."/>
        </authorList>
    </citation>
    <scope>NUCLEOTIDE SEQUENCE [LARGE SCALE GENOMIC DNA]</scope>
    <source>
        <strain evidence="4">E92,LMG 26720,CCM 7988</strain>
    </source>
</reference>
<accession>A0A1I5V173</accession>
<dbReference type="STRING" id="1079859.SAMN04515674_108150"/>
<proteinExistence type="predicted"/>
<organism evidence="3 4">
    <name type="scientific">Pseudarcicella hirudinis</name>
    <dbReference type="NCBI Taxonomy" id="1079859"/>
    <lineage>
        <taxon>Bacteria</taxon>
        <taxon>Pseudomonadati</taxon>
        <taxon>Bacteroidota</taxon>
        <taxon>Cytophagia</taxon>
        <taxon>Cytophagales</taxon>
        <taxon>Flectobacillaceae</taxon>
        <taxon>Pseudarcicella</taxon>
    </lineage>
</organism>
<evidence type="ECO:0000256" key="1">
    <source>
        <dbReference type="SAM" id="SignalP"/>
    </source>
</evidence>
<dbReference type="InterPro" id="IPR011047">
    <property type="entry name" value="Quinoprotein_ADH-like_sf"/>
</dbReference>
<feature type="chain" id="PRO_5011590150" evidence="1">
    <location>
        <begin position="19"/>
        <end position="462"/>
    </location>
</feature>
<dbReference type="OrthoDB" id="7012117at2"/>
<dbReference type="Pfam" id="PF13360">
    <property type="entry name" value="PQQ_2"/>
    <property type="match status" value="2"/>
</dbReference>
<name>A0A1I5V173_9BACT</name>